<gene>
    <name evidence="2" type="ORF">ACFOWM_07265</name>
</gene>
<dbReference type="RefSeq" id="WP_379708341.1">
    <property type="nucleotide sequence ID" value="NZ_JBHSCZ010000002.1"/>
</dbReference>
<sequence>MPTSPYGSVKFDTVDAYRQQFSEPVQQKLAQLRNAITKAAPKAKKTISYNMPAFKANKVLVYYAAYKNHIGFYPTPKAIIFFKDQLLPYKTSKGAIQFPLRQPLPLTLIKTIVQYRVKEDDAFVTK</sequence>
<feature type="domain" description="YdhG-like" evidence="1">
    <location>
        <begin position="26"/>
        <end position="117"/>
    </location>
</feature>
<accession>A0ABV8QUF6</accession>
<evidence type="ECO:0000259" key="1">
    <source>
        <dbReference type="Pfam" id="PF08818"/>
    </source>
</evidence>
<reference evidence="3" key="1">
    <citation type="journal article" date="2019" name="Int. J. Syst. Evol. Microbiol.">
        <title>The Global Catalogue of Microorganisms (GCM) 10K type strain sequencing project: providing services to taxonomists for standard genome sequencing and annotation.</title>
        <authorList>
            <consortium name="The Broad Institute Genomics Platform"/>
            <consortium name="The Broad Institute Genome Sequencing Center for Infectious Disease"/>
            <person name="Wu L."/>
            <person name="Ma J."/>
        </authorList>
    </citation>
    <scope>NUCLEOTIDE SEQUENCE [LARGE SCALE GENOMIC DNA]</scope>
    <source>
        <strain evidence="3">CECT 8289</strain>
    </source>
</reference>
<organism evidence="2 3">
    <name type="scientific">Ferruginibacter yonginensis</name>
    <dbReference type="NCBI Taxonomy" id="1310416"/>
    <lineage>
        <taxon>Bacteria</taxon>
        <taxon>Pseudomonadati</taxon>
        <taxon>Bacteroidota</taxon>
        <taxon>Chitinophagia</taxon>
        <taxon>Chitinophagales</taxon>
        <taxon>Chitinophagaceae</taxon>
        <taxon>Ferruginibacter</taxon>
    </lineage>
</organism>
<dbReference type="SUPFAM" id="SSF159888">
    <property type="entry name" value="YdhG-like"/>
    <property type="match status" value="1"/>
</dbReference>
<comment type="caution">
    <text evidence="2">The sequence shown here is derived from an EMBL/GenBank/DDBJ whole genome shotgun (WGS) entry which is preliminary data.</text>
</comment>
<evidence type="ECO:0000313" key="3">
    <source>
        <dbReference type="Proteomes" id="UP001595907"/>
    </source>
</evidence>
<name>A0ABV8QUF6_9BACT</name>
<proteinExistence type="predicted"/>
<keyword evidence="3" id="KW-1185">Reference proteome</keyword>
<dbReference type="Proteomes" id="UP001595907">
    <property type="component" value="Unassembled WGS sequence"/>
</dbReference>
<dbReference type="Gene3D" id="3.90.1150.200">
    <property type="match status" value="1"/>
</dbReference>
<dbReference type="InterPro" id="IPR014922">
    <property type="entry name" value="YdhG-like"/>
</dbReference>
<evidence type="ECO:0000313" key="2">
    <source>
        <dbReference type="EMBL" id="MFC4262669.1"/>
    </source>
</evidence>
<dbReference type="Pfam" id="PF08818">
    <property type="entry name" value="DUF1801"/>
    <property type="match status" value="1"/>
</dbReference>
<dbReference type="EMBL" id="JBHSCZ010000002">
    <property type="protein sequence ID" value="MFC4262669.1"/>
    <property type="molecule type" value="Genomic_DNA"/>
</dbReference>
<protein>
    <submittedName>
        <fullName evidence="2">Iron chaperone</fullName>
    </submittedName>
</protein>